<evidence type="ECO:0000256" key="11">
    <source>
        <dbReference type="ARBA" id="ARBA00038868"/>
    </source>
</evidence>
<dbReference type="CDD" id="cd00190">
    <property type="entry name" value="Tryp_SPc"/>
    <property type="match status" value="1"/>
</dbReference>
<gene>
    <name evidence="14" type="ORF">KR093_001395</name>
</gene>
<comment type="subcellular location">
    <subcellularLocation>
        <location evidence="1">Secreted</location>
        <location evidence="1">Extracellular space</location>
    </subcellularLocation>
</comment>
<dbReference type="FunFam" id="2.40.10.10:FF:000077">
    <property type="entry name" value="Predicted protein"/>
    <property type="match status" value="1"/>
</dbReference>
<evidence type="ECO:0000256" key="4">
    <source>
        <dbReference type="ARBA" id="ARBA00022670"/>
    </source>
</evidence>
<comment type="similarity">
    <text evidence="2">Belongs to the peptidase S1 family.</text>
</comment>
<dbReference type="GO" id="GO:0006508">
    <property type="term" value="P:proteolysis"/>
    <property type="evidence" value="ECO:0007669"/>
    <property type="project" value="UniProtKB-KW"/>
</dbReference>
<evidence type="ECO:0000256" key="7">
    <source>
        <dbReference type="ARBA" id="ARBA00022825"/>
    </source>
</evidence>
<dbReference type="PROSITE" id="PS50240">
    <property type="entry name" value="TRYPSIN_DOM"/>
    <property type="match status" value="2"/>
</dbReference>
<dbReference type="SUPFAM" id="SSF50494">
    <property type="entry name" value="Trypsin-like serine proteases"/>
    <property type="match status" value="2"/>
</dbReference>
<organism evidence="14 15">
    <name type="scientific">Drosophila rubida</name>
    <dbReference type="NCBI Taxonomy" id="30044"/>
    <lineage>
        <taxon>Eukaryota</taxon>
        <taxon>Metazoa</taxon>
        <taxon>Ecdysozoa</taxon>
        <taxon>Arthropoda</taxon>
        <taxon>Hexapoda</taxon>
        <taxon>Insecta</taxon>
        <taxon>Pterygota</taxon>
        <taxon>Neoptera</taxon>
        <taxon>Endopterygota</taxon>
        <taxon>Diptera</taxon>
        <taxon>Brachycera</taxon>
        <taxon>Muscomorpha</taxon>
        <taxon>Ephydroidea</taxon>
        <taxon>Drosophilidae</taxon>
        <taxon>Drosophila</taxon>
    </lineage>
</organism>
<dbReference type="InterPro" id="IPR001314">
    <property type="entry name" value="Peptidase_S1A"/>
</dbReference>
<dbReference type="PROSITE" id="PS00134">
    <property type="entry name" value="TRYPSIN_HIS"/>
    <property type="match status" value="1"/>
</dbReference>
<evidence type="ECO:0000256" key="6">
    <source>
        <dbReference type="ARBA" id="ARBA00022801"/>
    </source>
</evidence>
<evidence type="ECO:0000256" key="10">
    <source>
        <dbReference type="ARBA" id="ARBA00036320"/>
    </source>
</evidence>
<feature type="domain" description="Peptidase S1" evidence="13">
    <location>
        <begin position="246"/>
        <end position="389"/>
    </location>
</feature>
<dbReference type="PANTHER" id="PTHR24276:SF91">
    <property type="entry name" value="AT26814P-RELATED"/>
    <property type="match status" value="1"/>
</dbReference>
<evidence type="ECO:0000256" key="12">
    <source>
        <dbReference type="RuleBase" id="RU363034"/>
    </source>
</evidence>
<dbReference type="PROSITE" id="PS00135">
    <property type="entry name" value="TRYPSIN_SER"/>
    <property type="match status" value="2"/>
</dbReference>
<dbReference type="SMART" id="SM00020">
    <property type="entry name" value="Tryp_SPc"/>
    <property type="match status" value="2"/>
</dbReference>
<dbReference type="InterPro" id="IPR009003">
    <property type="entry name" value="Peptidase_S1_PA"/>
</dbReference>
<dbReference type="Gene3D" id="2.40.10.10">
    <property type="entry name" value="Trypsin-like serine proteases"/>
    <property type="match status" value="2"/>
</dbReference>
<evidence type="ECO:0000256" key="8">
    <source>
        <dbReference type="ARBA" id="ARBA00023145"/>
    </source>
</evidence>
<dbReference type="InterPro" id="IPR001254">
    <property type="entry name" value="Trypsin_dom"/>
</dbReference>
<dbReference type="Proteomes" id="UP001200034">
    <property type="component" value="Unassembled WGS sequence"/>
</dbReference>
<dbReference type="AlphaFoldDB" id="A0AAD4K3J4"/>
<keyword evidence="4 12" id="KW-0645">Protease</keyword>
<evidence type="ECO:0000259" key="13">
    <source>
        <dbReference type="PROSITE" id="PS50240"/>
    </source>
</evidence>
<evidence type="ECO:0000313" key="15">
    <source>
        <dbReference type="Proteomes" id="UP001200034"/>
    </source>
</evidence>
<keyword evidence="8" id="KW-0865">Zymogen</keyword>
<keyword evidence="15" id="KW-1185">Reference proteome</keyword>
<feature type="non-terminal residue" evidence="14">
    <location>
        <position position="390"/>
    </location>
</feature>
<dbReference type="EC" id="3.4.21.4" evidence="11"/>
<dbReference type="PANTHER" id="PTHR24276">
    <property type="entry name" value="POLYSERASE-RELATED"/>
    <property type="match status" value="1"/>
</dbReference>
<accession>A0AAD4K3J4</accession>
<dbReference type="EMBL" id="JAJJHW010001127">
    <property type="protein sequence ID" value="KAH8376798.1"/>
    <property type="molecule type" value="Genomic_DNA"/>
</dbReference>
<evidence type="ECO:0000313" key="14">
    <source>
        <dbReference type="EMBL" id="KAH8376798.1"/>
    </source>
</evidence>
<comment type="caution">
    <text evidence="14">The sequence shown here is derived from an EMBL/GenBank/DDBJ whole genome shotgun (WGS) entry which is preliminary data.</text>
</comment>
<proteinExistence type="inferred from homology"/>
<keyword evidence="5" id="KW-0732">Signal</keyword>
<reference evidence="14" key="1">
    <citation type="journal article" date="2021" name="Mol. Ecol. Resour.">
        <title>Phylogenomic analyses of the genus Drosophila reveals genomic signals of climate adaptation.</title>
        <authorList>
            <person name="Li F."/>
            <person name="Rane R.V."/>
            <person name="Luria V."/>
            <person name="Xiong Z."/>
            <person name="Chen J."/>
            <person name="Li Z."/>
            <person name="Catullo R.A."/>
            <person name="Griffin P.C."/>
            <person name="Schiffer M."/>
            <person name="Pearce S."/>
            <person name="Lee S.F."/>
            <person name="McElroy K."/>
            <person name="Stocker A."/>
            <person name="Shirriffs J."/>
            <person name="Cockerell F."/>
            <person name="Coppin C."/>
            <person name="Sgro C.M."/>
            <person name="Karger A."/>
            <person name="Cain J.W."/>
            <person name="Weber J.A."/>
            <person name="Santpere G."/>
            <person name="Kirschner M.W."/>
            <person name="Hoffmann A.A."/>
            <person name="Oakeshott J.G."/>
            <person name="Zhang G."/>
        </authorList>
    </citation>
    <scope>NUCLEOTIDE SEQUENCE</scope>
    <source>
        <strain evidence="14">BGI-SZ-2011g</strain>
    </source>
</reference>
<dbReference type="InterPro" id="IPR043504">
    <property type="entry name" value="Peptidase_S1_PA_chymotrypsin"/>
</dbReference>
<dbReference type="InterPro" id="IPR050430">
    <property type="entry name" value="Peptidase_S1"/>
</dbReference>
<protein>
    <recommendedName>
        <fullName evidence="11">trypsin</fullName>
        <ecNumber evidence="11">3.4.21.4</ecNumber>
    </recommendedName>
</protein>
<evidence type="ECO:0000256" key="3">
    <source>
        <dbReference type="ARBA" id="ARBA00022525"/>
    </source>
</evidence>
<evidence type="ECO:0000256" key="5">
    <source>
        <dbReference type="ARBA" id="ARBA00022729"/>
    </source>
</evidence>
<keyword evidence="9" id="KW-1015">Disulfide bond</keyword>
<dbReference type="GO" id="GO:0004252">
    <property type="term" value="F:serine-type endopeptidase activity"/>
    <property type="evidence" value="ECO:0007669"/>
    <property type="project" value="UniProtKB-EC"/>
</dbReference>
<dbReference type="InterPro" id="IPR018114">
    <property type="entry name" value="TRYPSIN_HIS"/>
</dbReference>
<dbReference type="Pfam" id="PF00089">
    <property type="entry name" value="Trypsin"/>
    <property type="match status" value="2"/>
</dbReference>
<comment type="catalytic activity">
    <reaction evidence="10">
        <text>Preferential cleavage: Arg-|-Xaa, Lys-|-Xaa.</text>
        <dbReference type="EC" id="3.4.21.4"/>
    </reaction>
</comment>
<keyword evidence="6 12" id="KW-0378">Hydrolase</keyword>
<feature type="domain" description="Peptidase S1" evidence="13">
    <location>
        <begin position="12"/>
        <end position="231"/>
    </location>
</feature>
<name>A0AAD4K3J4_9MUSC</name>
<evidence type="ECO:0000256" key="9">
    <source>
        <dbReference type="ARBA" id="ARBA00023157"/>
    </source>
</evidence>
<evidence type="ECO:0000256" key="2">
    <source>
        <dbReference type="ARBA" id="ARBA00007664"/>
    </source>
</evidence>
<dbReference type="PRINTS" id="PR00722">
    <property type="entry name" value="CHYMOTRYPSIN"/>
</dbReference>
<keyword evidence="3" id="KW-0964">Secreted</keyword>
<evidence type="ECO:0000256" key="1">
    <source>
        <dbReference type="ARBA" id="ARBA00004239"/>
    </source>
</evidence>
<sequence length="390" mass="42041">QGHNRIGMDGRIIGGLDTSIKTAPWQASLQRYGRHFCGGAIYSSNIVITAGHCVYRRDSDTIRVRVGSNAYHIGGTVVGVTETTVHEKYSHVDVLNDIALLLLSPPLKLSGNIQAIPLAKSEPRDGVAVFVSGWGQTESEHTPLNLKSVSVSIVERKACAKVYGVNLITSATICAASAGKDACQGDSGGPLVHNGKLVGIVSWGEGCALPNYPGVYANVANLRKWIVRTAKMMESNHQSEWEIQCHEDYNSALHLNDIAVLRLAQPLTLSDTIKTIPVAEHSPNTWRWATITGWGKRCGHCRASPILQTAQLQILSKFLCTFALFPAQFEEKFCAYNGQSSACSGDSGGPLVLDDKLVGIVSFGDLHCLGASAYVDVSQMRDWIAKAVNL</sequence>
<dbReference type="InterPro" id="IPR033116">
    <property type="entry name" value="TRYPSIN_SER"/>
</dbReference>
<dbReference type="GO" id="GO:0005576">
    <property type="term" value="C:extracellular region"/>
    <property type="evidence" value="ECO:0007669"/>
    <property type="project" value="UniProtKB-SubCell"/>
</dbReference>
<keyword evidence="7 12" id="KW-0720">Serine protease</keyword>